<protein>
    <submittedName>
        <fullName evidence="1">Uncharacterized protein</fullName>
    </submittedName>
</protein>
<proteinExistence type="predicted"/>
<reference evidence="1 2" key="1">
    <citation type="journal article" date="2012" name="J. Virol.">
        <title>Complete Genomic Sequence of Erwinia amylovora Phage PhiEaH2.</title>
        <authorList>
            <person name="Domotor D."/>
            <person name="Becsagh P."/>
            <person name="Rakhely G."/>
            <person name="Schneider G."/>
            <person name="Kovacs T."/>
        </authorList>
    </citation>
    <scope>NUCLEOTIDE SEQUENCE [LARGE SCALE GENOMIC DNA]</scope>
</reference>
<sequence length="47" mass="5428">MRIEPRDTPVRPTQLDVSRGHLQFLPVIKLHVIPPAKLPHLIRIQCP</sequence>
<evidence type="ECO:0000313" key="1">
    <source>
        <dbReference type="EMBL" id="AFQ96762.1"/>
    </source>
</evidence>
<dbReference type="Proteomes" id="UP000003802">
    <property type="component" value="Segment"/>
</dbReference>
<dbReference type="EMBL" id="JX316028">
    <property type="protein sequence ID" value="AFQ96762.1"/>
    <property type="molecule type" value="Genomic_DNA"/>
</dbReference>
<dbReference type="RefSeq" id="YP_007237867.1">
    <property type="nucleotide sequence ID" value="NC_019929.1"/>
</dbReference>
<dbReference type="KEGG" id="vg:14297378"/>
<organism evidence="1 2">
    <name type="scientific">Erwinia phage phiEaH2</name>
    <dbReference type="NCBI Taxonomy" id="1029988"/>
    <lineage>
        <taxon>Viruses</taxon>
        <taxon>Duplodnaviria</taxon>
        <taxon>Heunggongvirae</taxon>
        <taxon>Uroviricota</taxon>
        <taxon>Caudoviricetes</taxon>
        <taxon>Chimalliviridae</taxon>
        <taxon>Erskinevirus</taxon>
        <taxon>Erskinevirus EaH2</taxon>
    </lineage>
</organism>
<dbReference type="GeneID" id="14297378"/>
<accession>J7KJP9</accession>
<name>J7KJP9_9CAUD</name>
<evidence type="ECO:0000313" key="2">
    <source>
        <dbReference type="Proteomes" id="UP000003802"/>
    </source>
</evidence>
<keyword evidence="2" id="KW-1185">Reference proteome</keyword>